<dbReference type="InParanoid" id="A0A0C3HSF0"/>
<dbReference type="Pfam" id="PF01565">
    <property type="entry name" value="FAD_binding_4"/>
    <property type="match status" value="1"/>
</dbReference>
<dbReference type="InterPro" id="IPR016166">
    <property type="entry name" value="FAD-bd_PCMH"/>
</dbReference>
<feature type="signal peptide" evidence="3">
    <location>
        <begin position="1"/>
        <end position="20"/>
    </location>
</feature>
<keyword evidence="6" id="KW-1185">Reference proteome</keyword>
<evidence type="ECO:0000256" key="1">
    <source>
        <dbReference type="ARBA" id="ARBA00005466"/>
    </source>
</evidence>
<dbReference type="PROSITE" id="PS51387">
    <property type="entry name" value="FAD_PCMH"/>
    <property type="match status" value="1"/>
</dbReference>
<dbReference type="InterPro" id="IPR006094">
    <property type="entry name" value="Oxid_FAD_bind_N"/>
</dbReference>
<dbReference type="InterPro" id="IPR016169">
    <property type="entry name" value="FAD-bd_PCMH_sub2"/>
</dbReference>
<sequence>MKHLTLLLFVVKAFSFPSSCKTTPGSPSWPPNTEWQELNKTISGRLLAPPPPAAVCHPDQTTFNNTTCNYVTSAWLNSTFHADNPISVDFENWNNDTCLPNPAAPCSGIGYPVYVVNATKAEDVKAGIDFARENNIRLIVKGSGHDYLGRSSAPNSLSIWTRHIGGLDFHDAFSPSQCNHSIKESAVTISAGVLIGDVYGAAAARNITIVAGMSPDISIGGYLTGGGHSPLSATYGLAADQVLEMEVVNAQGKVLIVNECQNSDLFWALRGGGGSTFAVIISATVRTLPTPTIGSYLLAINFTASSSEAFWNSSTFFHQQLSKLVNAGVSGYYYQDPPVTASGSEGGITGFLGGLFLVVNKPSEAAIDAFSPIIEYINRTYTNDVTILYLNQDYDTFHDWWFQYKDSSNVGYDMAMGSRLLNADVFSVPSSILMETIKAGTPLGNDPLGGFGGNLVSGPGVWNAVPRGGSNSVNPAWRNGTINHIGITVTWPPLNATTRDIKQGLLTNRYVEAWRKLDPYSGAYVNEADVNEPNYQHAFWGNNYSRLARIKREVDSNDVFWCHPCVGNEGWHEVGNKLCRK</sequence>
<dbReference type="Gene3D" id="3.30.465.10">
    <property type="match status" value="2"/>
</dbReference>
<name>A0A0C3HSF0_OIDMZ</name>
<dbReference type="InterPro" id="IPR036318">
    <property type="entry name" value="FAD-bd_PCMH-like_sf"/>
</dbReference>
<gene>
    <name evidence="5" type="ORF">OIDMADRAFT_116642</name>
</gene>
<proteinExistence type="inferred from homology"/>
<evidence type="ECO:0000256" key="3">
    <source>
        <dbReference type="SAM" id="SignalP"/>
    </source>
</evidence>
<dbReference type="Gene3D" id="3.40.462.20">
    <property type="match status" value="1"/>
</dbReference>
<dbReference type="EMBL" id="KN832872">
    <property type="protein sequence ID" value="KIN05157.1"/>
    <property type="molecule type" value="Genomic_DNA"/>
</dbReference>
<dbReference type="PANTHER" id="PTHR13878">
    <property type="entry name" value="GULONOLACTONE OXIDASE"/>
    <property type="match status" value="1"/>
</dbReference>
<dbReference type="SUPFAM" id="SSF56176">
    <property type="entry name" value="FAD-binding/transporter-associated domain-like"/>
    <property type="match status" value="1"/>
</dbReference>
<dbReference type="OrthoDB" id="9983560at2759"/>
<evidence type="ECO:0000256" key="2">
    <source>
        <dbReference type="ARBA" id="ARBA00023002"/>
    </source>
</evidence>
<dbReference type="InterPro" id="IPR050432">
    <property type="entry name" value="FAD-linked_Oxidoreductases_BP"/>
</dbReference>
<keyword evidence="2" id="KW-0560">Oxidoreductase</keyword>
<evidence type="ECO:0000313" key="6">
    <source>
        <dbReference type="Proteomes" id="UP000054321"/>
    </source>
</evidence>
<dbReference type="PANTHER" id="PTHR13878:SF91">
    <property type="entry name" value="FAD BINDING DOMAIN PROTEIN (AFU_ORTHOLOGUE AFUA_6G12070)-RELATED"/>
    <property type="match status" value="1"/>
</dbReference>
<evidence type="ECO:0000313" key="5">
    <source>
        <dbReference type="EMBL" id="KIN05157.1"/>
    </source>
</evidence>
<keyword evidence="3" id="KW-0732">Signal</keyword>
<dbReference type="STRING" id="913774.A0A0C3HSF0"/>
<reference evidence="6" key="2">
    <citation type="submission" date="2015-01" db="EMBL/GenBank/DDBJ databases">
        <title>Evolutionary Origins and Diversification of the Mycorrhizal Mutualists.</title>
        <authorList>
            <consortium name="DOE Joint Genome Institute"/>
            <consortium name="Mycorrhizal Genomics Consortium"/>
            <person name="Kohler A."/>
            <person name="Kuo A."/>
            <person name="Nagy L.G."/>
            <person name="Floudas D."/>
            <person name="Copeland A."/>
            <person name="Barry K.W."/>
            <person name="Cichocki N."/>
            <person name="Veneault-Fourrey C."/>
            <person name="LaButti K."/>
            <person name="Lindquist E.A."/>
            <person name="Lipzen A."/>
            <person name="Lundell T."/>
            <person name="Morin E."/>
            <person name="Murat C."/>
            <person name="Riley R."/>
            <person name="Ohm R."/>
            <person name="Sun H."/>
            <person name="Tunlid A."/>
            <person name="Henrissat B."/>
            <person name="Grigoriev I.V."/>
            <person name="Hibbett D.S."/>
            <person name="Martin F."/>
        </authorList>
    </citation>
    <scope>NUCLEOTIDE SEQUENCE [LARGE SCALE GENOMIC DNA]</scope>
    <source>
        <strain evidence="6">Zn</strain>
    </source>
</reference>
<feature type="domain" description="FAD-binding PCMH-type" evidence="4">
    <location>
        <begin position="108"/>
        <end position="290"/>
    </location>
</feature>
<reference evidence="5 6" key="1">
    <citation type="submission" date="2014-04" db="EMBL/GenBank/DDBJ databases">
        <authorList>
            <consortium name="DOE Joint Genome Institute"/>
            <person name="Kuo A."/>
            <person name="Martino E."/>
            <person name="Perotto S."/>
            <person name="Kohler A."/>
            <person name="Nagy L.G."/>
            <person name="Floudas D."/>
            <person name="Copeland A."/>
            <person name="Barry K.W."/>
            <person name="Cichocki N."/>
            <person name="Veneault-Fourrey C."/>
            <person name="LaButti K."/>
            <person name="Lindquist E.A."/>
            <person name="Lipzen A."/>
            <person name="Lundell T."/>
            <person name="Morin E."/>
            <person name="Murat C."/>
            <person name="Sun H."/>
            <person name="Tunlid A."/>
            <person name="Henrissat B."/>
            <person name="Grigoriev I.V."/>
            <person name="Hibbett D.S."/>
            <person name="Martin F."/>
            <person name="Nordberg H.P."/>
            <person name="Cantor M.N."/>
            <person name="Hua S.X."/>
        </authorList>
    </citation>
    <scope>NUCLEOTIDE SEQUENCE [LARGE SCALE GENOMIC DNA]</scope>
    <source>
        <strain evidence="5 6">Zn</strain>
    </source>
</reference>
<comment type="similarity">
    <text evidence="1">Belongs to the oxygen-dependent FAD-linked oxidoreductase family.</text>
</comment>
<dbReference type="HOGENOM" id="CLU_018354_4_4_1"/>
<dbReference type="PROSITE" id="PS00862">
    <property type="entry name" value="OX2_COVAL_FAD"/>
    <property type="match status" value="1"/>
</dbReference>
<dbReference type="InterPro" id="IPR006093">
    <property type="entry name" value="Oxy_OxRdtase_FAD_BS"/>
</dbReference>
<organism evidence="5 6">
    <name type="scientific">Oidiodendron maius (strain Zn)</name>
    <dbReference type="NCBI Taxonomy" id="913774"/>
    <lineage>
        <taxon>Eukaryota</taxon>
        <taxon>Fungi</taxon>
        <taxon>Dikarya</taxon>
        <taxon>Ascomycota</taxon>
        <taxon>Pezizomycotina</taxon>
        <taxon>Leotiomycetes</taxon>
        <taxon>Leotiomycetes incertae sedis</taxon>
        <taxon>Myxotrichaceae</taxon>
        <taxon>Oidiodendron</taxon>
    </lineage>
</organism>
<dbReference type="AlphaFoldDB" id="A0A0C3HSF0"/>
<dbReference type="Proteomes" id="UP000054321">
    <property type="component" value="Unassembled WGS sequence"/>
</dbReference>
<dbReference type="GO" id="GO:0071949">
    <property type="term" value="F:FAD binding"/>
    <property type="evidence" value="ECO:0007669"/>
    <property type="project" value="InterPro"/>
</dbReference>
<dbReference type="GO" id="GO:0016491">
    <property type="term" value="F:oxidoreductase activity"/>
    <property type="evidence" value="ECO:0007669"/>
    <property type="project" value="UniProtKB-KW"/>
</dbReference>
<dbReference type="InterPro" id="IPR012951">
    <property type="entry name" value="BBE"/>
</dbReference>
<feature type="chain" id="PRO_5002165536" description="FAD-binding PCMH-type domain-containing protein" evidence="3">
    <location>
        <begin position="21"/>
        <end position="581"/>
    </location>
</feature>
<dbReference type="Pfam" id="PF08031">
    <property type="entry name" value="BBE"/>
    <property type="match status" value="1"/>
</dbReference>
<evidence type="ECO:0000259" key="4">
    <source>
        <dbReference type="PROSITE" id="PS51387"/>
    </source>
</evidence>
<protein>
    <recommendedName>
        <fullName evidence="4">FAD-binding PCMH-type domain-containing protein</fullName>
    </recommendedName>
</protein>
<accession>A0A0C3HSF0</accession>